<feature type="transmembrane region" description="Helical" evidence="6">
    <location>
        <begin position="6"/>
        <end position="23"/>
    </location>
</feature>
<keyword evidence="3 6" id="KW-0812">Transmembrane</keyword>
<dbReference type="SUPFAM" id="SSF103473">
    <property type="entry name" value="MFS general substrate transporter"/>
    <property type="match status" value="1"/>
</dbReference>
<feature type="transmembrane region" description="Helical" evidence="6">
    <location>
        <begin position="108"/>
        <end position="126"/>
    </location>
</feature>
<sequence>MFLILVPITVAALIWQWIALPSLPAQKRLRFSALREVLSRPYFFRAMAAATFTWGSAFTMFTYLRPFLEQITGVGVNSLSLLLLVLGCAGFLGTWLAGRLVRQNVERLLKLPPLVMGLMTAGLMILGSNVIATAIFMFVWGAMNTAMSVIWMTWMTQNMDDAPEAAGSMMVASIQTAILLGAVIGGALLDSISIYATFLGSIFLALLALALVGNGKSLLKP</sequence>
<evidence type="ECO:0000256" key="2">
    <source>
        <dbReference type="ARBA" id="ARBA00022475"/>
    </source>
</evidence>
<feature type="transmembrane region" description="Helical" evidence="6">
    <location>
        <begin position="76"/>
        <end position="96"/>
    </location>
</feature>
<reference evidence="7 8" key="1">
    <citation type="submission" date="2018-03" db="EMBL/GenBank/DDBJ databases">
        <title>Genomic Encyclopedia of Archaeal and Bacterial Type Strains, Phase II (KMG-II): from individual species to whole genera.</title>
        <authorList>
            <person name="Goeker M."/>
        </authorList>
    </citation>
    <scope>NUCLEOTIDE SEQUENCE [LARGE SCALE GENOMIC DNA]</scope>
    <source>
        <strain evidence="7 8">DSM 101533</strain>
    </source>
</reference>
<proteinExistence type="predicted"/>
<comment type="subcellular location">
    <subcellularLocation>
        <location evidence="1">Cell membrane</location>
        <topology evidence="1">Multi-pass membrane protein</topology>
    </subcellularLocation>
</comment>
<evidence type="ECO:0000256" key="6">
    <source>
        <dbReference type="SAM" id="Phobius"/>
    </source>
</evidence>
<dbReference type="InterPro" id="IPR011701">
    <property type="entry name" value="MFS"/>
</dbReference>
<feature type="transmembrane region" description="Helical" evidence="6">
    <location>
        <begin position="166"/>
        <end position="188"/>
    </location>
</feature>
<name>A0A2T0VX11_9RHOB</name>
<evidence type="ECO:0000256" key="3">
    <source>
        <dbReference type="ARBA" id="ARBA00022692"/>
    </source>
</evidence>
<protein>
    <recommendedName>
        <fullName evidence="9">MFS transporter</fullName>
    </recommendedName>
</protein>
<dbReference type="InterPro" id="IPR036259">
    <property type="entry name" value="MFS_trans_sf"/>
</dbReference>
<evidence type="ECO:0000256" key="5">
    <source>
        <dbReference type="ARBA" id="ARBA00023136"/>
    </source>
</evidence>
<evidence type="ECO:0000313" key="8">
    <source>
        <dbReference type="Proteomes" id="UP000238007"/>
    </source>
</evidence>
<comment type="caution">
    <text evidence="7">The sequence shown here is derived from an EMBL/GenBank/DDBJ whole genome shotgun (WGS) entry which is preliminary data.</text>
</comment>
<feature type="transmembrane region" description="Helical" evidence="6">
    <location>
        <begin position="43"/>
        <end position="64"/>
    </location>
</feature>
<dbReference type="GO" id="GO:0022857">
    <property type="term" value="F:transmembrane transporter activity"/>
    <property type="evidence" value="ECO:0007669"/>
    <property type="project" value="InterPro"/>
</dbReference>
<organism evidence="7 8">
    <name type="scientific">Yoonia maritima</name>
    <dbReference type="NCBI Taxonomy" id="1435347"/>
    <lineage>
        <taxon>Bacteria</taxon>
        <taxon>Pseudomonadati</taxon>
        <taxon>Pseudomonadota</taxon>
        <taxon>Alphaproteobacteria</taxon>
        <taxon>Rhodobacterales</taxon>
        <taxon>Paracoccaceae</taxon>
        <taxon>Yoonia</taxon>
    </lineage>
</organism>
<dbReference type="AlphaFoldDB" id="A0A2T0VX11"/>
<dbReference type="Gene3D" id="1.20.1250.20">
    <property type="entry name" value="MFS general substrate transporter like domains"/>
    <property type="match status" value="1"/>
</dbReference>
<evidence type="ECO:0000256" key="1">
    <source>
        <dbReference type="ARBA" id="ARBA00004651"/>
    </source>
</evidence>
<dbReference type="Pfam" id="PF07690">
    <property type="entry name" value="MFS_1"/>
    <property type="match status" value="1"/>
</dbReference>
<feature type="transmembrane region" description="Helical" evidence="6">
    <location>
        <begin position="132"/>
        <end position="154"/>
    </location>
</feature>
<keyword evidence="5 6" id="KW-0472">Membrane</keyword>
<dbReference type="PANTHER" id="PTHR43124">
    <property type="entry name" value="PURINE EFFLUX PUMP PBUE"/>
    <property type="match status" value="1"/>
</dbReference>
<dbReference type="EMBL" id="PVTP01000008">
    <property type="protein sequence ID" value="PRY76577.1"/>
    <property type="molecule type" value="Genomic_DNA"/>
</dbReference>
<feature type="transmembrane region" description="Helical" evidence="6">
    <location>
        <begin position="194"/>
        <end position="212"/>
    </location>
</feature>
<dbReference type="Proteomes" id="UP000238007">
    <property type="component" value="Unassembled WGS sequence"/>
</dbReference>
<evidence type="ECO:0000313" key="7">
    <source>
        <dbReference type="EMBL" id="PRY76577.1"/>
    </source>
</evidence>
<keyword evidence="4 6" id="KW-1133">Transmembrane helix</keyword>
<evidence type="ECO:0000256" key="4">
    <source>
        <dbReference type="ARBA" id="ARBA00022989"/>
    </source>
</evidence>
<keyword evidence="8" id="KW-1185">Reference proteome</keyword>
<accession>A0A2T0VX11</accession>
<evidence type="ECO:0008006" key="9">
    <source>
        <dbReference type="Google" id="ProtNLM"/>
    </source>
</evidence>
<keyword evidence="2" id="KW-1003">Cell membrane</keyword>
<dbReference type="PANTHER" id="PTHR43124:SF5">
    <property type="entry name" value="PURINE RIBONUCLEOSIDE EFFLUX PUMP NEPI"/>
    <property type="match status" value="1"/>
</dbReference>
<gene>
    <name evidence="7" type="ORF">CLV80_10841</name>
</gene>
<dbReference type="InterPro" id="IPR050189">
    <property type="entry name" value="MFS_Efflux_Transporters"/>
</dbReference>
<dbReference type="GO" id="GO:0005886">
    <property type="term" value="C:plasma membrane"/>
    <property type="evidence" value="ECO:0007669"/>
    <property type="project" value="UniProtKB-SubCell"/>
</dbReference>